<proteinExistence type="predicted"/>
<feature type="region of interest" description="Disordered" evidence="1">
    <location>
        <begin position="118"/>
        <end position="263"/>
    </location>
</feature>
<name>A0ABR1J1N6_9AGAR</name>
<feature type="transmembrane region" description="Helical" evidence="2">
    <location>
        <begin position="269"/>
        <end position="292"/>
    </location>
</feature>
<keyword evidence="2" id="KW-1133">Transmembrane helix</keyword>
<keyword evidence="2" id="KW-0812">Transmembrane</keyword>
<feature type="compositionally biased region" description="Low complexity" evidence="1">
    <location>
        <begin position="211"/>
        <end position="242"/>
    </location>
</feature>
<evidence type="ECO:0000256" key="3">
    <source>
        <dbReference type="SAM" id="SignalP"/>
    </source>
</evidence>
<evidence type="ECO:0000256" key="1">
    <source>
        <dbReference type="SAM" id="MobiDB-lite"/>
    </source>
</evidence>
<feature type="signal peptide" evidence="3">
    <location>
        <begin position="1"/>
        <end position="21"/>
    </location>
</feature>
<keyword evidence="2" id="KW-0472">Membrane</keyword>
<feature type="region of interest" description="Disordered" evidence="1">
    <location>
        <begin position="393"/>
        <end position="420"/>
    </location>
</feature>
<feature type="compositionally biased region" description="Polar residues" evidence="1">
    <location>
        <begin position="193"/>
        <end position="210"/>
    </location>
</feature>
<dbReference type="Proteomes" id="UP001498398">
    <property type="component" value="Unassembled WGS sequence"/>
</dbReference>
<feature type="compositionally biased region" description="Low complexity" evidence="1">
    <location>
        <begin position="163"/>
        <end position="185"/>
    </location>
</feature>
<evidence type="ECO:0000313" key="4">
    <source>
        <dbReference type="EMBL" id="KAK7447724.1"/>
    </source>
</evidence>
<gene>
    <name evidence="4" type="ORF">VKT23_013980</name>
</gene>
<evidence type="ECO:0000256" key="2">
    <source>
        <dbReference type="SAM" id="Phobius"/>
    </source>
</evidence>
<protein>
    <submittedName>
        <fullName evidence="4">Uncharacterized protein</fullName>
    </submittedName>
</protein>
<feature type="compositionally biased region" description="Polar residues" evidence="1">
    <location>
        <begin position="243"/>
        <end position="262"/>
    </location>
</feature>
<feature type="compositionally biased region" description="Low complexity" evidence="1">
    <location>
        <begin position="138"/>
        <end position="155"/>
    </location>
</feature>
<reference evidence="4 5" key="1">
    <citation type="submission" date="2024-01" db="EMBL/GenBank/DDBJ databases">
        <title>A draft genome for the cacao thread blight pathogen Marasmiellus scandens.</title>
        <authorList>
            <person name="Baruah I.K."/>
            <person name="Leung J."/>
            <person name="Bukari Y."/>
            <person name="Amoako-Attah I."/>
            <person name="Meinhardt L.W."/>
            <person name="Bailey B.A."/>
            <person name="Cohen S.P."/>
        </authorList>
    </citation>
    <scope>NUCLEOTIDE SEQUENCE [LARGE SCALE GENOMIC DNA]</scope>
    <source>
        <strain evidence="4 5">GH-19</strain>
    </source>
</reference>
<organism evidence="4 5">
    <name type="scientific">Marasmiellus scandens</name>
    <dbReference type="NCBI Taxonomy" id="2682957"/>
    <lineage>
        <taxon>Eukaryota</taxon>
        <taxon>Fungi</taxon>
        <taxon>Dikarya</taxon>
        <taxon>Basidiomycota</taxon>
        <taxon>Agaricomycotina</taxon>
        <taxon>Agaricomycetes</taxon>
        <taxon>Agaricomycetidae</taxon>
        <taxon>Agaricales</taxon>
        <taxon>Marasmiineae</taxon>
        <taxon>Omphalotaceae</taxon>
        <taxon>Marasmiellus</taxon>
    </lineage>
</organism>
<sequence>MVRSWVLLFILLFFLSKLVYAFSISNLPSAVGINQHFTISWARDDSDPKNWHFVKKSTFIGAGLLPSLTIEVPDPDQRSGQEDGFFIAAGTFTMNAVSLEPPFNTFFTSNQIKVKFGPQNLKNQDNGSSASTGNGKQADGNGDDNNSSTNDNADTGGSDTTQPASSPSLSSGDPSSSVVSEVISSTQPKVEPTTRTDFSASSPSSTANTIATATDFNDTSSSSFTSVADSSSENSSEATVTSPTGTLPSTTQPAANQQSDGQAPSERPAIIAASIIGAIIFVSLLVFFYLLYNRRRKRLLAQRERMMESFSFERDMEELRESAFRGIDRSGNDGGLGAGGAFMVPGISVLGSSNAMNAQEGRGGLNGRWKSLKSSISRTFTLTTISSGPVTGSMFYGSRRGSPGSETDESWRRNSYFPSS</sequence>
<feature type="compositionally biased region" description="Polar residues" evidence="1">
    <location>
        <begin position="120"/>
        <end position="135"/>
    </location>
</feature>
<keyword evidence="3" id="KW-0732">Signal</keyword>
<dbReference type="EMBL" id="JBANRG010000040">
    <property type="protein sequence ID" value="KAK7447724.1"/>
    <property type="molecule type" value="Genomic_DNA"/>
</dbReference>
<evidence type="ECO:0000313" key="5">
    <source>
        <dbReference type="Proteomes" id="UP001498398"/>
    </source>
</evidence>
<keyword evidence="5" id="KW-1185">Reference proteome</keyword>
<comment type="caution">
    <text evidence="4">The sequence shown here is derived from an EMBL/GenBank/DDBJ whole genome shotgun (WGS) entry which is preliminary data.</text>
</comment>
<accession>A0ABR1J1N6</accession>
<feature type="chain" id="PRO_5047482305" evidence="3">
    <location>
        <begin position="22"/>
        <end position="420"/>
    </location>
</feature>